<dbReference type="GO" id="GO:0000423">
    <property type="term" value="P:mitophagy"/>
    <property type="evidence" value="ECO:0007669"/>
    <property type="project" value="TreeGrafter"/>
</dbReference>
<feature type="compositionally biased region" description="Polar residues" evidence="6">
    <location>
        <begin position="457"/>
        <end position="469"/>
    </location>
</feature>
<evidence type="ECO:0000313" key="9">
    <source>
        <dbReference type="Proteomes" id="UP000214365"/>
    </source>
</evidence>
<dbReference type="STRING" id="1441469.A0A1Q5Q7V8"/>
<dbReference type="AlphaFoldDB" id="A0A1Q5Q7V8"/>
<feature type="compositionally biased region" description="Low complexity" evidence="6">
    <location>
        <begin position="855"/>
        <end position="870"/>
    </location>
</feature>
<protein>
    <recommendedName>
        <fullName evidence="3 5">Autophagy-related protein 13</fullName>
    </recommendedName>
</protein>
<comment type="caution">
    <text evidence="8">The sequence shown here is derived from an EMBL/GenBank/DDBJ whole genome shotgun (WGS) entry which is preliminary data.</text>
</comment>
<dbReference type="GO" id="GO:1990316">
    <property type="term" value="C:Atg1/ULK1 kinase complex"/>
    <property type="evidence" value="ECO:0007669"/>
    <property type="project" value="InterPro"/>
</dbReference>
<dbReference type="PANTHER" id="PTHR13430">
    <property type="match status" value="1"/>
</dbReference>
<feature type="region of interest" description="Disordered" evidence="6">
    <location>
        <begin position="791"/>
        <end position="915"/>
    </location>
</feature>
<evidence type="ECO:0000256" key="6">
    <source>
        <dbReference type="SAM" id="MobiDB-lite"/>
    </source>
</evidence>
<feature type="compositionally biased region" description="Low complexity" evidence="6">
    <location>
        <begin position="827"/>
        <end position="836"/>
    </location>
</feature>
<evidence type="ECO:0000259" key="7">
    <source>
        <dbReference type="Pfam" id="PF10033"/>
    </source>
</evidence>
<feature type="compositionally biased region" description="Low complexity" evidence="6">
    <location>
        <begin position="734"/>
        <end position="746"/>
    </location>
</feature>
<feature type="compositionally biased region" description="Gly residues" evidence="6">
    <location>
        <begin position="957"/>
        <end position="969"/>
    </location>
</feature>
<dbReference type="InterPro" id="IPR018731">
    <property type="entry name" value="Atg13_N"/>
</dbReference>
<feature type="region of interest" description="Disordered" evidence="6">
    <location>
        <begin position="1"/>
        <end position="57"/>
    </location>
</feature>
<gene>
    <name evidence="8" type="ORF">UA08_08387</name>
</gene>
<evidence type="ECO:0000256" key="4">
    <source>
        <dbReference type="ARBA" id="ARBA00023006"/>
    </source>
</evidence>
<dbReference type="GO" id="GO:0034497">
    <property type="term" value="P:protein localization to phagophore assembly site"/>
    <property type="evidence" value="ECO:0007669"/>
    <property type="project" value="TreeGrafter"/>
</dbReference>
<reference evidence="8 9" key="1">
    <citation type="submission" date="2015-06" db="EMBL/GenBank/DDBJ databases">
        <title>Talaromyces atroroseus IBT 11181 draft genome.</title>
        <authorList>
            <person name="Rasmussen K.B."/>
            <person name="Rasmussen S."/>
            <person name="Petersen B."/>
            <person name="Sicheritz-Ponten T."/>
            <person name="Mortensen U.H."/>
            <person name="Thrane U."/>
        </authorList>
    </citation>
    <scope>NUCLEOTIDE SEQUENCE [LARGE SCALE GENOMIC DNA]</scope>
    <source>
        <strain evidence="8 9">IBT 11181</strain>
    </source>
</reference>
<dbReference type="GO" id="GO:0000407">
    <property type="term" value="C:phagophore assembly site"/>
    <property type="evidence" value="ECO:0007669"/>
    <property type="project" value="TreeGrafter"/>
</dbReference>
<dbReference type="Gene3D" id="3.30.900.10">
    <property type="entry name" value="HORMA domain"/>
    <property type="match status" value="1"/>
</dbReference>
<evidence type="ECO:0000313" key="8">
    <source>
        <dbReference type="EMBL" id="OKL56234.1"/>
    </source>
</evidence>
<feature type="compositionally biased region" description="Basic and acidic residues" evidence="6">
    <location>
        <begin position="941"/>
        <end position="950"/>
    </location>
</feature>
<evidence type="ECO:0000256" key="2">
    <source>
        <dbReference type="ARBA" id="ARBA00011848"/>
    </source>
</evidence>
<evidence type="ECO:0000256" key="1">
    <source>
        <dbReference type="ARBA" id="ARBA00005246"/>
    </source>
</evidence>
<dbReference type="GO" id="GO:0005829">
    <property type="term" value="C:cytosol"/>
    <property type="evidence" value="ECO:0007669"/>
    <property type="project" value="TreeGrafter"/>
</dbReference>
<evidence type="ECO:0000256" key="5">
    <source>
        <dbReference type="RuleBase" id="RU361214"/>
    </source>
</evidence>
<feature type="compositionally biased region" description="Low complexity" evidence="6">
    <location>
        <begin position="330"/>
        <end position="340"/>
    </location>
</feature>
<feature type="region of interest" description="Disordered" evidence="6">
    <location>
        <begin position="630"/>
        <end position="675"/>
    </location>
</feature>
<dbReference type="Pfam" id="PF10033">
    <property type="entry name" value="ATG13"/>
    <property type="match status" value="1"/>
</dbReference>
<feature type="region of interest" description="Disordered" evidence="6">
    <location>
        <begin position="939"/>
        <end position="979"/>
    </location>
</feature>
<proteinExistence type="inferred from homology"/>
<dbReference type="InterPro" id="IPR040182">
    <property type="entry name" value="ATG13"/>
</dbReference>
<keyword evidence="9" id="KW-1185">Reference proteome</keyword>
<dbReference type="OrthoDB" id="70161at2759"/>
<feature type="compositionally biased region" description="Low complexity" evidence="6">
    <location>
        <begin position="534"/>
        <end position="550"/>
    </location>
</feature>
<dbReference type="GO" id="GO:0034727">
    <property type="term" value="P:piecemeal microautophagy of the nucleus"/>
    <property type="evidence" value="ECO:0007669"/>
    <property type="project" value="TreeGrafter"/>
</dbReference>
<dbReference type="EMBL" id="LFMY01000015">
    <property type="protein sequence ID" value="OKL56234.1"/>
    <property type="molecule type" value="Genomic_DNA"/>
</dbReference>
<dbReference type="Proteomes" id="UP000214365">
    <property type="component" value="Unassembled WGS sequence"/>
</dbReference>
<evidence type="ECO:0000256" key="3">
    <source>
        <dbReference type="ARBA" id="ARBA00013801"/>
    </source>
</evidence>
<dbReference type="InterPro" id="IPR036570">
    <property type="entry name" value="HORMA_dom_sf"/>
</dbReference>
<feature type="compositionally biased region" description="Low complexity" evidence="6">
    <location>
        <begin position="791"/>
        <end position="802"/>
    </location>
</feature>
<feature type="compositionally biased region" description="Polar residues" evidence="6">
    <location>
        <begin position="702"/>
        <end position="716"/>
    </location>
</feature>
<dbReference type="RefSeq" id="XP_020116355.1">
    <property type="nucleotide sequence ID" value="XM_020263493.1"/>
</dbReference>
<sequence>MHQHPRSPLPARQPSISSPRSGRAHALRSQDDDRQPSGQASDTTRGLGIEAGTDTAAPGKEAMAKLNQIVSNYHTKAALIILHARAELPPTFIKGSDTPRVNRWFNVDLDETDEYRDSIRKWRTCDATDNRPPPMIIETFLDAKSLTNSQTLVLIDENGKRWDVVGALAASQNSTVRATPKEVVLERWKVELGESSARPPPDLGSILPTVYKKSIVLFRSLHAYARLLPAWKVVKRAGIMRTNPALKIRYRIREARNADFTSTDDSLTLSLQSGVDKVVDTYSFGTTDSPAGPFSVQVTYRLNVDFRVDDSESLLSSRFMGADDNYFLPSLPSEEPSKPLAQESGSLPSGRRALENPDRSQAYGSLSTFHQIGPTTGASPISTLRAARDLGSTSPSSVSPPRKLLSAAKLGPVGRLVGESTSGMVRRPSISIQPFKAPPLSASPSLVDPPLGASPRAGSSRTGIASTLSDPRAMPPPTVPASAGRKTGLEQAIPSSASVSPKPTPISRYSSSFSHRRGRLSSGGNTRIEEDNISSGKASATSSGAPPGSGILADPSGASGDSMHTDDENISDFLKMLDLKKDLLNPVKAAAVDAATRRTSAALTRFQRMRDTNAALSDSMSSSFLLHRSSSSSSRQLSNVPPMVAGTSISTASSPGKPFSPHTPHAPAIRSRLSSNNIVSYDREREPSPRQADVEQNFQTEVNQNEETSYRPTQPGANVIDIPKSPRSCAPVYRRSSSASQSRRISAGGGGGDDEEIFPFGMRSLSLGADDRAHLSLGARMRQQEYETMDANGEQQNAEAAQPSDDAGNSASFPFREFNPQRGGFGSSAAATSTSSNHPYQARFSHSRGRGSSGGPQSHSSTSSSLPRGSAIPAHLTEREREREGSASGSGSNSVTSLMDNRRGTSRRSISGRSLAQHTATAFEEDEPLLFAMSDFGASRRSLEEGRRTSVGDSGAASGGSRRGSGRRGAGMPSFHPWQ</sequence>
<comment type="subunit">
    <text evidence="2">Interacts with ATG1 to form the ATG1-ATG13 kinase complex.</text>
</comment>
<feature type="domain" description="Autophagy-related protein 13 N-terminal" evidence="7">
    <location>
        <begin position="70"/>
        <end position="306"/>
    </location>
</feature>
<feature type="region of interest" description="Disordered" evidence="6">
    <location>
        <begin position="702"/>
        <end position="757"/>
    </location>
</feature>
<organism evidence="8 9">
    <name type="scientific">Talaromyces atroroseus</name>
    <dbReference type="NCBI Taxonomy" id="1441469"/>
    <lineage>
        <taxon>Eukaryota</taxon>
        <taxon>Fungi</taxon>
        <taxon>Dikarya</taxon>
        <taxon>Ascomycota</taxon>
        <taxon>Pezizomycotina</taxon>
        <taxon>Eurotiomycetes</taxon>
        <taxon>Eurotiomycetidae</taxon>
        <taxon>Eurotiales</taxon>
        <taxon>Trichocomaceae</taxon>
        <taxon>Talaromyces</taxon>
        <taxon>Talaromyces sect. Trachyspermi</taxon>
    </lineage>
</organism>
<accession>A0A1Q5Q7V8</accession>
<dbReference type="GeneID" id="31008143"/>
<feature type="compositionally biased region" description="Basic and acidic residues" evidence="6">
    <location>
        <begin position="876"/>
        <end position="885"/>
    </location>
</feature>
<feature type="compositionally biased region" description="Polar residues" evidence="6">
    <location>
        <begin position="493"/>
        <end position="513"/>
    </location>
</feature>
<dbReference type="Gene3D" id="6.10.140.1900">
    <property type="match status" value="1"/>
</dbReference>
<feature type="region of interest" description="Disordered" evidence="6">
    <location>
        <begin position="330"/>
        <end position="357"/>
    </location>
</feature>
<name>A0A1Q5Q7V8_TALAT</name>
<feature type="region of interest" description="Disordered" evidence="6">
    <location>
        <begin position="434"/>
        <end position="565"/>
    </location>
</feature>
<dbReference type="PANTHER" id="PTHR13430:SF4">
    <property type="entry name" value="AUTOPHAGY-RELATED PROTEIN 13"/>
    <property type="match status" value="1"/>
</dbReference>
<keyword evidence="4 5" id="KW-0072">Autophagy</keyword>
<comment type="similarity">
    <text evidence="1 5">Belongs to the ATG13 family. Fungi subfamily.</text>
</comment>